<sequence length="138" mass="14623">MAPALFKNKSVGFYLQFAASALAVVALIAYIFGAASHTFLASIFVCLLIGVAVGVLLVFYRGTFSVYAMVAMAVIMAVSFILLANDSIDDITAMMVGMGDYFGNAENVGPRFAVAVFILLSVILDVVASFMGRTRDNA</sequence>
<dbReference type="Proteomes" id="UP000824110">
    <property type="component" value="Unassembled WGS sequence"/>
</dbReference>
<reference evidence="2" key="1">
    <citation type="submission" date="2020-10" db="EMBL/GenBank/DDBJ databases">
        <authorList>
            <person name="Gilroy R."/>
        </authorList>
    </citation>
    <scope>NUCLEOTIDE SEQUENCE</scope>
    <source>
        <strain evidence="2">CHK195-12923</strain>
    </source>
</reference>
<feature type="transmembrane region" description="Helical" evidence="1">
    <location>
        <begin position="39"/>
        <end position="59"/>
    </location>
</feature>
<proteinExistence type="predicted"/>
<keyword evidence="1" id="KW-0472">Membrane</keyword>
<dbReference type="AlphaFoldDB" id="A0A9D1SIM3"/>
<feature type="transmembrane region" description="Helical" evidence="1">
    <location>
        <begin position="66"/>
        <end position="84"/>
    </location>
</feature>
<feature type="transmembrane region" description="Helical" evidence="1">
    <location>
        <begin position="12"/>
        <end position="33"/>
    </location>
</feature>
<name>A0A9D1SIM3_9FIRM</name>
<evidence type="ECO:0000313" key="2">
    <source>
        <dbReference type="EMBL" id="HIU61849.1"/>
    </source>
</evidence>
<feature type="transmembrane region" description="Helical" evidence="1">
    <location>
        <begin position="112"/>
        <end position="132"/>
    </location>
</feature>
<keyword evidence="1" id="KW-0812">Transmembrane</keyword>
<keyword evidence="1" id="KW-1133">Transmembrane helix</keyword>
<organism evidence="2 3">
    <name type="scientific">Candidatus Coproplasma excrementigallinarum</name>
    <dbReference type="NCBI Taxonomy" id="2840747"/>
    <lineage>
        <taxon>Bacteria</taxon>
        <taxon>Bacillati</taxon>
        <taxon>Bacillota</taxon>
        <taxon>Clostridia</taxon>
        <taxon>Eubacteriales</taxon>
        <taxon>Candidatus Coproplasma</taxon>
    </lineage>
</organism>
<dbReference type="EMBL" id="DVNE01000042">
    <property type="protein sequence ID" value="HIU61849.1"/>
    <property type="molecule type" value="Genomic_DNA"/>
</dbReference>
<comment type="caution">
    <text evidence="2">The sequence shown here is derived from an EMBL/GenBank/DDBJ whole genome shotgun (WGS) entry which is preliminary data.</text>
</comment>
<reference evidence="2" key="2">
    <citation type="journal article" date="2021" name="PeerJ">
        <title>Extensive microbial diversity within the chicken gut microbiome revealed by metagenomics and culture.</title>
        <authorList>
            <person name="Gilroy R."/>
            <person name="Ravi A."/>
            <person name="Getino M."/>
            <person name="Pursley I."/>
            <person name="Horton D.L."/>
            <person name="Alikhan N.F."/>
            <person name="Baker D."/>
            <person name="Gharbi K."/>
            <person name="Hall N."/>
            <person name="Watson M."/>
            <person name="Adriaenssens E.M."/>
            <person name="Foster-Nyarko E."/>
            <person name="Jarju S."/>
            <person name="Secka A."/>
            <person name="Antonio M."/>
            <person name="Oren A."/>
            <person name="Chaudhuri R.R."/>
            <person name="La Ragione R."/>
            <person name="Hildebrand F."/>
            <person name="Pallen M.J."/>
        </authorList>
    </citation>
    <scope>NUCLEOTIDE SEQUENCE</scope>
    <source>
        <strain evidence="2">CHK195-12923</strain>
    </source>
</reference>
<evidence type="ECO:0000256" key="1">
    <source>
        <dbReference type="SAM" id="Phobius"/>
    </source>
</evidence>
<protein>
    <submittedName>
        <fullName evidence="2">Uncharacterized protein</fullName>
    </submittedName>
</protein>
<gene>
    <name evidence="2" type="ORF">IAB69_04295</name>
</gene>
<accession>A0A9D1SIM3</accession>
<evidence type="ECO:0000313" key="3">
    <source>
        <dbReference type="Proteomes" id="UP000824110"/>
    </source>
</evidence>